<dbReference type="OrthoDB" id="9784988at2"/>
<gene>
    <name evidence="6 7" type="primary">def</name>
    <name evidence="7" type="ORF">NCTC10138_01622</name>
</gene>
<protein>
    <recommendedName>
        <fullName evidence="6">Peptide deformylase</fullName>
        <shortName evidence="6">PDF</shortName>
        <ecNumber evidence="6">3.5.1.88</ecNumber>
    </recommendedName>
    <alternativeName>
        <fullName evidence="6">Polypeptide deformylase</fullName>
    </alternativeName>
</protein>
<keyword evidence="5 6" id="KW-0408">Iron</keyword>
<dbReference type="FunFam" id="3.90.45.10:FF:000002">
    <property type="entry name" value="Peptide deformylase"/>
    <property type="match status" value="1"/>
</dbReference>
<comment type="cofactor">
    <cofactor evidence="6">
        <name>Fe(2+)</name>
        <dbReference type="ChEBI" id="CHEBI:29033"/>
    </cofactor>
    <text evidence="6">Binds 1 Fe(2+) ion.</text>
</comment>
<dbReference type="RefSeq" id="WP_026390241.1">
    <property type="nucleotide sequence ID" value="NZ_LR215048.1"/>
</dbReference>
<keyword evidence="3 6" id="KW-0378">Hydrolase</keyword>
<proteinExistence type="inferred from homology"/>
<dbReference type="EMBL" id="LR215048">
    <property type="protein sequence ID" value="VEU81224.1"/>
    <property type="molecule type" value="Genomic_DNA"/>
</dbReference>
<dbReference type="Gene3D" id="3.90.45.10">
    <property type="entry name" value="Peptide deformylase"/>
    <property type="match status" value="1"/>
</dbReference>
<dbReference type="EC" id="3.5.1.88" evidence="6"/>
<dbReference type="SUPFAM" id="SSF56420">
    <property type="entry name" value="Peptide deformylase"/>
    <property type="match status" value="1"/>
</dbReference>
<dbReference type="InterPro" id="IPR023635">
    <property type="entry name" value="Peptide_deformylase"/>
</dbReference>
<keyword evidence="4 6" id="KW-0648">Protein biosynthesis</keyword>
<dbReference type="CDD" id="cd00487">
    <property type="entry name" value="Pep_deformylase"/>
    <property type="match status" value="1"/>
</dbReference>
<evidence type="ECO:0000256" key="6">
    <source>
        <dbReference type="HAMAP-Rule" id="MF_00163"/>
    </source>
</evidence>
<evidence type="ECO:0000256" key="3">
    <source>
        <dbReference type="ARBA" id="ARBA00022801"/>
    </source>
</evidence>
<dbReference type="Proteomes" id="UP000289841">
    <property type="component" value="Chromosome"/>
</dbReference>
<dbReference type="STRING" id="1278311.GCA_000428705_00597"/>
<dbReference type="HAMAP" id="MF_00163">
    <property type="entry name" value="Pep_deformylase"/>
    <property type="match status" value="1"/>
</dbReference>
<feature type="binding site" evidence="6">
    <location>
        <position position="110"/>
    </location>
    <ligand>
        <name>Fe cation</name>
        <dbReference type="ChEBI" id="CHEBI:24875"/>
    </ligand>
</feature>
<evidence type="ECO:0000313" key="8">
    <source>
        <dbReference type="Proteomes" id="UP000289841"/>
    </source>
</evidence>
<comment type="similarity">
    <text evidence="1 6">Belongs to the polypeptide deformylase family.</text>
</comment>
<evidence type="ECO:0000256" key="5">
    <source>
        <dbReference type="ARBA" id="ARBA00023004"/>
    </source>
</evidence>
<sequence>MILMDDIIREGHPTLTKKAKEVTLPLSINDKKILKEMLEFVKNSQDDEIATEYDLRPGVGIAAPQINISKRMFVIYVEDFNGILYEYALINPVLTVVNNSEIYVPGGEGCLSVDRVTKGLTPRYQEINIKALRYDVASDLVIPIELNVSGYVAIVFQHEYDHIEGIMFTDKLYDELPNAKPAFEIISPED</sequence>
<comment type="function">
    <text evidence="6">Removes the formyl group from the N-terminal Met of newly synthesized proteins. Requires at least a dipeptide for an efficient rate of reaction. N-terminal L-methionine is a prerequisite for activity but the enzyme has broad specificity at other positions.</text>
</comment>
<dbReference type="PANTHER" id="PTHR10458">
    <property type="entry name" value="PEPTIDE DEFORMYLASE"/>
    <property type="match status" value="1"/>
</dbReference>
<dbReference type="GO" id="GO:0006412">
    <property type="term" value="P:translation"/>
    <property type="evidence" value="ECO:0007669"/>
    <property type="project" value="UniProtKB-UniRule"/>
</dbReference>
<dbReference type="AlphaFoldDB" id="A0A449BFK6"/>
<dbReference type="Pfam" id="PF01327">
    <property type="entry name" value="Pep_deformylase"/>
    <property type="match status" value="1"/>
</dbReference>
<evidence type="ECO:0000256" key="2">
    <source>
        <dbReference type="ARBA" id="ARBA00022723"/>
    </source>
</evidence>
<dbReference type="KEGG" id="aaxa:NCTC10138_01622"/>
<dbReference type="GO" id="GO:0046872">
    <property type="term" value="F:metal ion binding"/>
    <property type="evidence" value="ECO:0007669"/>
    <property type="project" value="UniProtKB-KW"/>
</dbReference>
<comment type="catalytic activity">
    <reaction evidence="6">
        <text>N-terminal N-formyl-L-methionyl-[peptide] + H2O = N-terminal L-methionyl-[peptide] + formate</text>
        <dbReference type="Rhea" id="RHEA:24420"/>
        <dbReference type="Rhea" id="RHEA-COMP:10639"/>
        <dbReference type="Rhea" id="RHEA-COMP:10640"/>
        <dbReference type="ChEBI" id="CHEBI:15377"/>
        <dbReference type="ChEBI" id="CHEBI:15740"/>
        <dbReference type="ChEBI" id="CHEBI:49298"/>
        <dbReference type="ChEBI" id="CHEBI:64731"/>
        <dbReference type="EC" id="3.5.1.88"/>
    </reaction>
</comment>
<evidence type="ECO:0000256" key="1">
    <source>
        <dbReference type="ARBA" id="ARBA00010759"/>
    </source>
</evidence>
<evidence type="ECO:0000256" key="4">
    <source>
        <dbReference type="ARBA" id="ARBA00022917"/>
    </source>
</evidence>
<feature type="binding site" evidence="6">
    <location>
        <position position="158"/>
    </location>
    <ligand>
        <name>Fe cation</name>
        <dbReference type="ChEBI" id="CHEBI:24875"/>
    </ligand>
</feature>
<evidence type="ECO:0000313" key="7">
    <source>
        <dbReference type="EMBL" id="VEU81224.1"/>
    </source>
</evidence>
<dbReference type="PANTHER" id="PTHR10458:SF8">
    <property type="entry name" value="PEPTIDE DEFORMYLASE 2"/>
    <property type="match status" value="1"/>
</dbReference>
<dbReference type="InterPro" id="IPR036821">
    <property type="entry name" value="Peptide_deformylase_sf"/>
</dbReference>
<reference evidence="7 8" key="1">
    <citation type="submission" date="2019-01" db="EMBL/GenBank/DDBJ databases">
        <authorList>
            <consortium name="Pathogen Informatics"/>
        </authorList>
    </citation>
    <scope>NUCLEOTIDE SEQUENCE [LARGE SCALE GENOMIC DNA]</scope>
    <source>
        <strain evidence="7 8">NCTC10138</strain>
    </source>
</reference>
<dbReference type="PIRSF" id="PIRSF004749">
    <property type="entry name" value="Pep_def"/>
    <property type="match status" value="1"/>
</dbReference>
<name>A0A449BFK6_HAPAX</name>
<accession>A0A449BFK6</accession>
<feature type="binding site" evidence="6">
    <location>
        <position position="162"/>
    </location>
    <ligand>
        <name>Fe cation</name>
        <dbReference type="ChEBI" id="CHEBI:24875"/>
    </ligand>
</feature>
<dbReference type="PRINTS" id="PR01576">
    <property type="entry name" value="PDEFORMYLASE"/>
</dbReference>
<feature type="active site" evidence="6">
    <location>
        <position position="159"/>
    </location>
</feature>
<keyword evidence="8" id="KW-1185">Reference proteome</keyword>
<organism evidence="7 8">
    <name type="scientific">Haploplasma axanthum</name>
    <name type="common">Acholeplasma axanthum</name>
    <dbReference type="NCBI Taxonomy" id="29552"/>
    <lineage>
        <taxon>Bacteria</taxon>
        <taxon>Bacillati</taxon>
        <taxon>Mycoplasmatota</taxon>
        <taxon>Mollicutes</taxon>
        <taxon>Acholeplasmatales</taxon>
        <taxon>Acholeplasmataceae</taxon>
        <taxon>Haploplasma</taxon>
    </lineage>
</organism>
<dbReference type="GO" id="GO:0042586">
    <property type="term" value="F:peptide deformylase activity"/>
    <property type="evidence" value="ECO:0007669"/>
    <property type="project" value="UniProtKB-UniRule"/>
</dbReference>
<dbReference type="NCBIfam" id="TIGR00079">
    <property type="entry name" value="pept_deformyl"/>
    <property type="match status" value="1"/>
</dbReference>
<keyword evidence="2 6" id="KW-0479">Metal-binding</keyword>